<evidence type="ECO:0000256" key="13">
    <source>
        <dbReference type="ARBA" id="ARBA00048441"/>
    </source>
</evidence>
<dbReference type="Gene3D" id="3.40.50.620">
    <property type="entry name" value="HUPs"/>
    <property type="match status" value="1"/>
</dbReference>
<evidence type="ECO:0000256" key="5">
    <source>
        <dbReference type="ARBA" id="ARBA00023004"/>
    </source>
</evidence>
<feature type="binding site" evidence="14">
    <location>
        <position position="211"/>
    </location>
    <ligand>
        <name>[4Fe-4S] cluster</name>
        <dbReference type="ChEBI" id="CHEBI:49883"/>
    </ligand>
</feature>
<organism evidence="16 17">
    <name type="scientific">Rhodoferax lacus</name>
    <dbReference type="NCBI Taxonomy" id="2184758"/>
    <lineage>
        <taxon>Bacteria</taxon>
        <taxon>Pseudomonadati</taxon>
        <taxon>Pseudomonadota</taxon>
        <taxon>Betaproteobacteria</taxon>
        <taxon>Burkholderiales</taxon>
        <taxon>Comamonadaceae</taxon>
        <taxon>Rhodoferax</taxon>
    </lineage>
</organism>
<sequence length="262" mass="28789">MSAIDLNARPSRDFSLHIAEAQSVLSQAAAQYAASEGGTALITQASSLGAEDVVISHIINSLKLDIGIFVLETGRLHKETLELLEQFKADSRAPVTVYKPVEESVVQFVAKEGLDAMYKSIDLRKACCGIRKMEPLERALKGKEAWITGLRREQSGARAEVPLVDVSEKRVKINPLANWTWGDVWHYIKENKVAYNPLHDAFFPSIGCEPCTRAISMGEDFRSGRWWWEDEAAKECGLHVKHADGTDSAAVSALPVSALPTA</sequence>
<dbReference type="GO" id="GO:0019379">
    <property type="term" value="P:sulfate assimilation, phosphoadenylyl sulfate reduction by phosphoadenylyl-sulfate reductase (thioredoxin)"/>
    <property type="evidence" value="ECO:0007669"/>
    <property type="project" value="UniProtKB-UniRule"/>
</dbReference>
<dbReference type="GO" id="GO:0070814">
    <property type="term" value="P:hydrogen sulfide biosynthetic process"/>
    <property type="evidence" value="ECO:0007669"/>
    <property type="project" value="UniProtKB-UniRule"/>
</dbReference>
<dbReference type="GO" id="GO:0019344">
    <property type="term" value="P:cysteine biosynthetic process"/>
    <property type="evidence" value="ECO:0007669"/>
    <property type="project" value="InterPro"/>
</dbReference>
<gene>
    <name evidence="14" type="primary">cysH</name>
    <name evidence="16" type="ORF">DIC66_01335</name>
</gene>
<comment type="pathway">
    <text evidence="8 14">Sulfur metabolism; hydrogen sulfide biosynthesis; sulfite from sulfate.</text>
</comment>
<evidence type="ECO:0000256" key="7">
    <source>
        <dbReference type="ARBA" id="ARBA00024298"/>
    </source>
</evidence>
<feature type="binding site" evidence="14">
    <location>
        <position position="127"/>
    </location>
    <ligand>
        <name>[4Fe-4S] cluster</name>
        <dbReference type="ChEBI" id="CHEBI:49883"/>
    </ligand>
</feature>
<dbReference type="EC" id="1.8.4.10" evidence="9 14"/>
<evidence type="ECO:0000256" key="11">
    <source>
        <dbReference type="ARBA" id="ARBA00030894"/>
    </source>
</evidence>
<dbReference type="InterPro" id="IPR002500">
    <property type="entry name" value="PAPS_reduct_dom"/>
</dbReference>
<evidence type="ECO:0000256" key="9">
    <source>
        <dbReference type="ARBA" id="ARBA00024386"/>
    </source>
</evidence>
<protein>
    <recommendedName>
        <fullName evidence="10 14">Adenosine 5'-phosphosulfate reductase</fullName>
        <shortName evidence="14">APS reductase</shortName>
        <ecNumber evidence="9 14">1.8.4.10</ecNumber>
    </recommendedName>
    <alternativeName>
        <fullName evidence="12 14">5'-adenylylsulfate reductase</fullName>
    </alternativeName>
    <alternativeName>
        <fullName evidence="11 14">Thioredoxin-dependent 5'-adenylylsulfate reductase</fullName>
    </alternativeName>
</protein>
<name>A0A3E1RIZ0_9BURK</name>
<dbReference type="CDD" id="cd23945">
    <property type="entry name" value="PAPS_reductase"/>
    <property type="match status" value="1"/>
</dbReference>
<comment type="catalytic activity">
    <reaction evidence="13 14">
        <text>[thioredoxin]-disulfide + sulfite + AMP + 2 H(+) = adenosine 5'-phosphosulfate + [thioredoxin]-dithiol</text>
        <dbReference type="Rhea" id="RHEA:21976"/>
        <dbReference type="Rhea" id="RHEA-COMP:10698"/>
        <dbReference type="Rhea" id="RHEA-COMP:10700"/>
        <dbReference type="ChEBI" id="CHEBI:15378"/>
        <dbReference type="ChEBI" id="CHEBI:17359"/>
        <dbReference type="ChEBI" id="CHEBI:29950"/>
        <dbReference type="ChEBI" id="CHEBI:50058"/>
        <dbReference type="ChEBI" id="CHEBI:58243"/>
        <dbReference type="ChEBI" id="CHEBI:456215"/>
        <dbReference type="EC" id="1.8.4.10"/>
    </reaction>
</comment>
<keyword evidence="4 14" id="KW-0560">Oxidoreductase</keyword>
<dbReference type="GO" id="GO:0004604">
    <property type="term" value="F:phosphoadenylyl-sulfate reductase (thioredoxin) activity"/>
    <property type="evidence" value="ECO:0007669"/>
    <property type="project" value="UniProtKB-UniRule"/>
</dbReference>
<dbReference type="NCBIfam" id="NF002537">
    <property type="entry name" value="PRK02090.1"/>
    <property type="match status" value="1"/>
</dbReference>
<evidence type="ECO:0000256" key="14">
    <source>
        <dbReference type="HAMAP-Rule" id="MF_00063"/>
    </source>
</evidence>
<evidence type="ECO:0000256" key="8">
    <source>
        <dbReference type="ARBA" id="ARBA00024327"/>
    </source>
</evidence>
<dbReference type="PANTHER" id="PTHR46482">
    <property type="entry name" value="5'-ADENYLYLSULFATE REDUCTASE 3, CHLOROPLASTIC"/>
    <property type="match status" value="1"/>
</dbReference>
<dbReference type="InterPro" id="IPR011798">
    <property type="entry name" value="APS_reductase"/>
</dbReference>
<dbReference type="PIRSF" id="PIRSF000857">
    <property type="entry name" value="PAPS_reductase"/>
    <property type="match status" value="1"/>
</dbReference>
<dbReference type="OrthoDB" id="9794018at2"/>
<evidence type="ECO:0000259" key="15">
    <source>
        <dbReference type="Pfam" id="PF01507"/>
    </source>
</evidence>
<feature type="domain" description="Phosphoadenosine phosphosulphate reductase" evidence="15">
    <location>
        <begin position="43"/>
        <end position="214"/>
    </location>
</feature>
<evidence type="ECO:0000256" key="10">
    <source>
        <dbReference type="ARBA" id="ARBA00029514"/>
    </source>
</evidence>
<comment type="similarity">
    <text evidence="1 14">Belongs to the PAPS reductase family. CysH subfamily.</text>
</comment>
<accession>A0A3E1RIZ0</accession>
<evidence type="ECO:0000256" key="4">
    <source>
        <dbReference type="ARBA" id="ARBA00023002"/>
    </source>
</evidence>
<dbReference type="Proteomes" id="UP000260665">
    <property type="component" value="Unassembled WGS sequence"/>
</dbReference>
<keyword evidence="5 14" id="KW-0408">Iron</keyword>
<proteinExistence type="inferred from homology"/>
<comment type="caution">
    <text evidence="16">The sequence shown here is derived from an EMBL/GenBank/DDBJ whole genome shotgun (WGS) entry which is preliminary data.</text>
</comment>
<dbReference type="GO" id="GO:0043866">
    <property type="term" value="F:adenylyl-sulfate reductase (thioredoxin) activity"/>
    <property type="evidence" value="ECO:0007669"/>
    <property type="project" value="UniProtKB-EC"/>
</dbReference>
<dbReference type="AlphaFoldDB" id="A0A3E1RIZ0"/>
<evidence type="ECO:0000313" key="17">
    <source>
        <dbReference type="Proteomes" id="UP000260665"/>
    </source>
</evidence>
<evidence type="ECO:0000256" key="1">
    <source>
        <dbReference type="ARBA" id="ARBA00009732"/>
    </source>
</evidence>
<dbReference type="EMBL" id="QFZK01000001">
    <property type="protein sequence ID" value="RFO98560.1"/>
    <property type="molecule type" value="Genomic_DNA"/>
</dbReference>
<evidence type="ECO:0000256" key="12">
    <source>
        <dbReference type="ARBA" id="ARBA00032041"/>
    </source>
</evidence>
<keyword evidence="6 14" id="KW-0411">Iron-sulfur</keyword>
<dbReference type="GO" id="GO:0046872">
    <property type="term" value="F:metal ion binding"/>
    <property type="evidence" value="ECO:0007669"/>
    <property type="project" value="UniProtKB-KW"/>
</dbReference>
<comment type="function">
    <text evidence="7 14">Catalyzes the formation of sulfite from adenosine 5'-phosphosulfate (APS) using thioredoxin as an electron donor.</text>
</comment>
<dbReference type="NCBIfam" id="TIGR02055">
    <property type="entry name" value="APS_reductase"/>
    <property type="match status" value="1"/>
</dbReference>
<keyword evidence="2 14" id="KW-0963">Cytoplasm</keyword>
<dbReference type="InterPro" id="IPR014729">
    <property type="entry name" value="Rossmann-like_a/b/a_fold"/>
</dbReference>
<evidence type="ECO:0000256" key="2">
    <source>
        <dbReference type="ARBA" id="ARBA00022490"/>
    </source>
</evidence>
<feature type="binding site" evidence="14">
    <location>
        <position position="208"/>
    </location>
    <ligand>
        <name>[4Fe-4S] cluster</name>
        <dbReference type="ChEBI" id="CHEBI:49883"/>
    </ligand>
</feature>
<dbReference type="InterPro" id="IPR004511">
    <property type="entry name" value="PAPS/APS_Rdtase"/>
</dbReference>
<evidence type="ECO:0000256" key="3">
    <source>
        <dbReference type="ARBA" id="ARBA00022723"/>
    </source>
</evidence>
<keyword evidence="17" id="KW-1185">Reference proteome</keyword>
<evidence type="ECO:0000313" key="16">
    <source>
        <dbReference type="EMBL" id="RFO98560.1"/>
    </source>
</evidence>
<dbReference type="SUPFAM" id="SSF52402">
    <property type="entry name" value="Adenine nucleotide alpha hydrolases-like"/>
    <property type="match status" value="1"/>
</dbReference>
<dbReference type="Pfam" id="PF01507">
    <property type="entry name" value="PAPS_reduct"/>
    <property type="match status" value="1"/>
</dbReference>
<keyword evidence="3 14" id="KW-0479">Metal-binding</keyword>
<evidence type="ECO:0000256" key="6">
    <source>
        <dbReference type="ARBA" id="ARBA00023014"/>
    </source>
</evidence>
<dbReference type="GO" id="GO:0051539">
    <property type="term" value="F:4 iron, 4 sulfur cluster binding"/>
    <property type="evidence" value="ECO:0007669"/>
    <property type="project" value="UniProtKB-UniRule"/>
</dbReference>
<dbReference type="PANTHER" id="PTHR46482:SF9">
    <property type="entry name" value="5'-ADENYLYLSULFATE REDUCTASE 1, CHLOROPLASTIC"/>
    <property type="match status" value="1"/>
</dbReference>
<dbReference type="NCBIfam" id="TIGR00434">
    <property type="entry name" value="cysH"/>
    <property type="match status" value="1"/>
</dbReference>
<reference evidence="16 17" key="1">
    <citation type="submission" date="2018-05" db="EMBL/GenBank/DDBJ databases">
        <title>Rhodoferax soyangensis sp.nov., isolated from an oligotrophic freshwater lake.</title>
        <authorList>
            <person name="Park M."/>
        </authorList>
    </citation>
    <scope>NUCLEOTIDE SEQUENCE [LARGE SCALE GENOMIC DNA]</scope>
    <source>
        <strain evidence="16 17">IMCC26218</strain>
    </source>
</reference>
<feature type="active site" description="Nucleophile; cysteine thiosulfonate intermediate" evidence="14">
    <location>
        <position position="236"/>
    </location>
</feature>
<comment type="subcellular location">
    <subcellularLocation>
        <location evidence="14">Cytoplasm</location>
    </subcellularLocation>
</comment>
<feature type="binding site" evidence="14">
    <location>
        <position position="128"/>
    </location>
    <ligand>
        <name>[4Fe-4S] cluster</name>
        <dbReference type="ChEBI" id="CHEBI:49883"/>
    </ligand>
</feature>
<comment type="cofactor">
    <cofactor evidence="14">
        <name>[4Fe-4S] cluster</name>
        <dbReference type="ChEBI" id="CHEBI:49883"/>
    </cofactor>
    <text evidence="14">Binds 1 [4Fe-4S] cluster per subunit.</text>
</comment>
<dbReference type="RefSeq" id="WP_117173282.1">
    <property type="nucleotide sequence ID" value="NZ_QFZK01000001.1"/>
</dbReference>
<dbReference type="HAMAP" id="MF_00063">
    <property type="entry name" value="CysH"/>
    <property type="match status" value="1"/>
</dbReference>
<dbReference type="GO" id="GO:0005737">
    <property type="term" value="C:cytoplasm"/>
    <property type="evidence" value="ECO:0007669"/>
    <property type="project" value="UniProtKB-SubCell"/>
</dbReference>